<accession>A0A4Y7L4Z7</accession>
<dbReference type="Gramene" id="RZC80613">
    <property type="protein sequence ID" value="RZC80613"/>
    <property type="gene ID" value="C5167_043194"/>
</dbReference>
<dbReference type="EMBL" id="CM010724">
    <property type="protein sequence ID" value="RZC80613.1"/>
    <property type="molecule type" value="Genomic_DNA"/>
</dbReference>
<keyword evidence="2" id="KW-1185">Reference proteome</keyword>
<sequence length="88" mass="10249">MALEIIKQMRGFGERIDFPEHLDTNEENLEETFVNWVSVSEHKMNENYQGQWNIFQVWCNLQENYNCNGEIPSLGSAFLQATKSYGVS</sequence>
<organism evidence="1 2">
    <name type="scientific">Papaver somniferum</name>
    <name type="common">Opium poppy</name>
    <dbReference type="NCBI Taxonomy" id="3469"/>
    <lineage>
        <taxon>Eukaryota</taxon>
        <taxon>Viridiplantae</taxon>
        <taxon>Streptophyta</taxon>
        <taxon>Embryophyta</taxon>
        <taxon>Tracheophyta</taxon>
        <taxon>Spermatophyta</taxon>
        <taxon>Magnoliopsida</taxon>
        <taxon>Ranunculales</taxon>
        <taxon>Papaveraceae</taxon>
        <taxon>Papaveroideae</taxon>
        <taxon>Papaver</taxon>
    </lineage>
</organism>
<evidence type="ECO:0000313" key="1">
    <source>
        <dbReference type="EMBL" id="RZC80613.1"/>
    </source>
</evidence>
<dbReference type="AlphaFoldDB" id="A0A4Y7L4Z7"/>
<name>A0A4Y7L4Z7_PAPSO</name>
<reference evidence="1 2" key="1">
    <citation type="journal article" date="2018" name="Science">
        <title>The opium poppy genome and morphinan production.</title>
        <authorList>
            <person name="Guo L."/>
            <person name="Winzer T."/>
            <person name="Yang X."/>
            <person name="Li Y."/>
            <person name="Ning Z."/>
            <person name="He Z."/>
            <person name="Teodor R."/>
            <person name="Lu Y."/>
            <person name="Bowser T.A."/>
            <person name="Graham I.A."/>
            <person name="Ye K."/>
        </authorList>
    </citation>
    <scope>NUCLEOTIDE SEQUENCE [LARGE SCALE GENOMIC DNA]</scope>
    <source>
        <strain evidence="2">cv. HN1</strain>
        <tissue evidence="1">Leaves</tissue>
    </source>
</reference>
<proteinExistence type="predicted"/>
<protein>
    <submittedName>
        <fullName evidence="1">Uncharacterized protein</fullName>
    </submittedName>
</protein>
<dbReference type="Proteomes" id="UP000316621">
    <property type="component" value="Chromosome 10"/>
</dbReference>
<gene>
    <name evidence="1" type="ORF">C5167_043194</name>
</gene>
<evidence type="ECO:0000313" key="2">
    <source>
        <dbReference type="Proteomes" id="UP000316621"/>
    </source>
</evidence>